<organism evidence="2 3">
    <name type="scientific">Roseospirillum parvum</name>
    <dbReference type="NCBI Taxonomy" id="83401"/>
    <lineage>
        <taxon>Bacteria</taxon>
        <taxon>Pseudomonadati</taxon>
        <taxon>Pseudomonadota</taxon>
        <taxon>Alphaproteobacteria</taxon>
        <taxon>Rhodospirillales</taxon>
        <taxon>Rhodospirillaceae</taxon>
        <taxon>Roseospirillum</taxon>
    </lineage>
</organism>
<feature type="region of interest" description="Disordered" evidence="1">
    <location>
        <begin position="1"/>
        <end position="103"/>
    </location>
</feature>
<feature type="compositionally biased region" description="Basic and acidic residues" evidence="1">
    <location>
        <begin position="60"/>
        <end position="77"/>
    </location>
</feature>
<sequence>MASRTDIADPPAPLPPLIPPDAAPPRLEGFPADPPGERDGRIADPPTEDLPDPSPQGRPAEPRDWRDSIYNSDKDGSEPPGKPPAPYSKTNIPKPDQAVLGSDKARAEFEAWWVREGYLRAEQRDKDPHTPVAPSESHFWKSREKTTRIGKLDTRKSADGTLIYQWDRGGAGRHQSEIEVYRKRGNKAYHEGTLDPLTGTWKTETDPKTGKQRTKRNPKRWLDLSFYDQDGRSRVV</sequence>
<accession>A0A1G8E9E3</accession>
<feature type="compositionally biased region" description="Pro residues" evidence="1">
    <location>
        <begin position="10"/>
        <end position="23"/>
    </location>
</feature>
<proteinExistence type="predicted"/>
<feature type="region of interest" description="Disordered" evidence="1">
    <location>
        <begin position="191"/>
        <end position="236"/>
    </location>
</feature>
<reference evidence="3" key="1">
    <citation type="submission" date="2016-10" db="EMBL/GenBank/DDBJ databases">
        <authorList>
            <person name="Varghese N."/>
            <person name="Submissions S."/>
        </authorList>
    </citation>
    <scope>NUCLEOTIDE SEQUENCE [LARGE SCALE GENOMIC DNA]</scope>
    <source>
        <strain evidence="3">930I</strain>
    </source>
</reference>
<evidence type="ECO:0000313" key="2">
    <source>
        <dbReference type="EMBL" id="SDH66535.1"/>
    </source>
</evidence>
<protein>
    <submittedName>
        <fullName evidence="2">Uncharacterized protein</fullName>
    </submittedName>
</protein>
<dbReference type="STRING" id="83401.SAMN05421742_10978"/>
<dbReference type="Proteomes" id="UP000217076">
    <property type="component" value="Unassembled WGS sequence"/>
</dbReference>
<dbReference type="InterPro" id="IPR036725">
    <property type="entry name" value="ColE3_ribonuclease_sf"/>
</dbReference>
<dbReference type="GO" id="GO:0003723">
    <property type="term" value="F:RNA binding"/>
    <property type="evidence" value="ECO:0007669"/>
    <property type="project" value="InterPro"/>
</dbReference>
<name>A0A1G8E9E3_9PROT</name>
<feature type="compositionally biased region" description="Basic residues" evidence="1">
    <location>
        <begin position="210"/>
        <end position="219"/>
    </location>
</feature>
<evidence type="ECO:0000256" key="1">
    <source>
        <dbReference type="SAM" id="MobiDB-lite"/>
    </source>
</evidence>
<dbReference type="GO" id="GO:0016788">
    <property type="term" value="F:hydrolase activity, acting on ester bonds"/>
    <property type="evidence" value="ECO:0007669"/>
    <property type="project" value="InterPro"/>
</dbReference>
<dbReference type="GO" id="GO:0043022">
    <property type="term" value="F:ribosome binding"/>
    <property type="evidence" value="ECO:0007669"/>
    <property type="project" value="InterPro"/>
</dbReference>
<evidence type="ECO:0000313" key="3">
    <source>
        <dbReference type="Proteomes" id="UP000217076"/>
    </source>
</evidence>
<dbReference type="Gene3D" id="3.10.380.10">
    <property type="entry name" value="Colicin E3-like ribonuclease domain"/>
    <property type="match status" value="1"/>
</dbReference>
<dbReference type="EMBL" id="FNCV01000009">
    <property type="protein sequence ID" value="SDH66535.1"/>
    <property type="molecule type" value="Genomic_DNA"/>
</dbReference>
<keyword evidence="3" id="KW-1185">Reference proteome</keyword>
<gene>
    <name evidence="2" type="ORF">SAMN05421742_10978</name>
</gene>
<dbReference type="AlphaFoldDB" id="A0A1G8E9E3"/>